<gene>
    <name evidence="1" type="ORF">MGAL_10B056225</name>
</gene>
<sequence length="73" mass="8019">DCQTVTEATKRGLITTSPFQPPPLPEKVPSYQWLTTIFCRDVLSRLNEVKASLTSTYGRILKGGSTKKVLPPG</sequence>
<feature type="non-terminal residue" evidence="1">
    <location>
        <position position="1"/>
    </location>
</feature>
<comment type="caution">
    <text evidence="1">The sequence shown here is derived from an EMBL/GenBank/DDBJ whole genome shotgun (WGS) entry which is preliminary data.</text>
</comment>
<dbReference type="PANTHER" id="PTHR24401:SF29">
    <property type="entry name" value="SI:CH211-243P7.3-RELATED"/>
    <property type="match status" value="1"/>
</dbReference>
<protein>
    <submittedName>
        <fullName evidence="1">Uncharacterized protein</fullName>
    </submittedName>
</protein>
<keyword evidence="2" id="KW-1185">Reference proteome</keyword>
<proteinExistence type="predicted"/>
<dbReference type="PANTHER" id="PTHR24401">
    <property type="entry name" value="SI:CH211-243P7.3-RELATED"/>
    <property type="match status" value="1"/>
</dbReference>
<reference evidence="1" key="1">
    <citation type="submission" date="2018-11" db="EMBL/GenBank/DDBJ databases">
        <authorList>
            <person name="Alioto T."/>
            <person name="Alioto T."/>
        </authorList>
    </citation>
    <scope>NUCLEOTIDE SEQUENCE</scope>
</reference>
<name>A0A8B6EYC1_MYTGA</name>
<dbReference type="OrthoDB" id="10072098at2759"/>
<evidence type="ECO:0000313" key="2">
    <source>
        <dbReference type="Proteomes" id="UP000596742"/>
    </source>
</evidence>
<dbReference type="EMBL" id="UYJE01005953">
    <property type="protein sequence ID" value="VDI41969.1"/>
    <property type="molecule type" value="Genomic_DNA"/>
</dbReference>
<evidence type="ECO:0000313" key="1">
    <source>
        <dbReference type="EMBL" id="VDI41969.1"/>
    </source>
</evidence>
<organism evidence="1 2">
    <name type="scientific">Mytilus galloprovincialis</name>
    <name type="common">Mediterranean mussel</name>
    <dbReference type="NCBI Taxonomy" id="29158"/>
    <lineage>
        <taxon>Eukaryota</taxon>
        <taxon>Metazoa</taxon>
        <taxon>Spiralia</taxon>
        <taxon>Lophotrochozoa</taxon>
        <taxon>Mollusca</taxon>
        <taxon>Bivalvia</taxon>
        <taxon>Autobranchia</taxon>
        <taxon>Pteriomorphia</taxon>
        <taxon>Mytilida</taxon>
        <taxon>Mytiloidea</taxon>
        <taxon>Mytilidae</taxon>
        <taxon>Mytilinae</taxon>
        <taxon>Mytilus</taxon>
    </lineage>
</organism>
<accession>A0A8B6EYC1</accession>
<dbReference type="Proteomes" id="UP000596742">
    <property type="component" value="Unassembled WGS sequence"/>
</dbReference>
<dbReference type="AlphaFoldDB" id="A0A8B6EYC1"/>